<comment type="caution">
    <text evidence="1">The sequence shown here is derived from an EMBL/GenBank/DDBJ whole genome shotgun (WGS) entry which is preliminary data.</text>
</comment>
<protein>
    <submittedName>
        <fullName evidence="1">Uncharacterized protein</fullName>
    </submittedName>
</protein>
<organism evidence="1 2">
    <name type="scientific">Auriscalpium vulgare</name>
    <dbReference type="NCBI Taxonomy" id="40419"/>
    <lineage>
        <taxon>Eukaryota</taxon>
        <taxon>Fungi</taxon>
        <taxon>Dikarya</taxon>
        <taxon>Basidiomycota</taxon>
        <taxon>Agaricomycotina</taxon>
        <taxon>Agaricomycetes</taxon>
        <taxon>Russulales</taxon>
        <taxon>Auriscalpiaceae</taxon>
        <taxon>Auriscalpium</taxon>
    </lineage>
</organism>
<sequence>MEKSGYISWLVLVTWAGWHLASKGGSLSGRSATRLQPTLLSILRSGQDTYWPEDGVYGAPSFRPAFWTLIVWVTAVQGTRIVAENVRAYVSDS</sequence>
<evidence type="ECO:0000313" key="2">
    <source>
        <dbReference type="Proteomes" id="UP000814033"/>
    </source>
</evidence>
<gene>
    <name evidence="1" type="ORF">FA95DRAFT_1555361</name>
</gene>
<evidence type="ECO:0000313" key="1">
    <source>
        <dbReference type="EMBL" id="KAI0050646.1"/>
    </source>
</evidence>
<reference evidence="1" key="2">
    <citation type="journal article" date="2022" name="New Phytol.">
        <title>Evolutionary transition to the ectomycorrhizal habit in the genomes of a hyperdiverse lineage of mushroom-forming fungi.</title>
        <authorList>
            <person name="Looney B."/>
            <person name="Miyauchi S."/>
            <person name="Morin E."/>
            <person name="Drula E."/>
            <person name="Courty P.E."/>
            <person name="Kohler A."/>
            <person name="Kuo A."/>
            <person name="LaButti K."/>
            <person name="Pangilinan J."/>
            <person name="Lipzen A."/>
            <person name="Riley R."/>
            <person name="Andreopoulos W."/>
            <person name="He G."/>
            <person name="Johnson J."/>
            <person name="Nolan M."/>
            <person name="Tritt A."/>
            <person name="Barry K.W."/>
            <person name="Grigoriev I.V."/>
            <person name="Nagy L.G."/>
            <person name="Hibbett D."/>
            <person name="Henrissat B."/>
            <person name="Matheny P.B."/>
            <person name="Labbe J."/>
            <person name="Martin F.M."/>
        </authorList>
    </citation>
    <scope>NUCLEOTIDE SEQUENCE</scope>
    <source>
        <strain evidence="1">FP105234-sp</strain>
    </source>
</reference>
<proteinExistence type="predicted"/>
<dbReference type="Proteomes" id="UP000814033">
    <property type="component" value="Unassembled WGS sequence"/>
</dbReference>
<accession>A0ACB8S3J9</accession>
<keyword evidence="2" id="KW-1185">Reference proteome</keyword>
<reference evidence="1" key="1">
    <citation type="submission" date="2021-02" db="EMBL/GenBank/DDBJ databases">
        <authorList>
            <consortium name="DOE Joint Genome Institute"/>
            <person name="Ahrendt S."/>
            <person name="Looney B.P."/>
            <person name="Miyauchi S."/>
            <person name="Morin E."/>
            <person name="Drula E."/>
            <person name="Courty P.E."/>
            <person name="Chicoki N."/>
            <person name="Fauchery L."/>
            <person name="Kohler A."/>
            <person name="Kuo A."/>
            <person name="Labutti K."/>
            <person name="Pangilinan J."/>
            <person name="Lipzen A."/>
            <person name="Riley R."/>
            <person name="Andreopoulos W."/>
            <person name="He G."/>
            <person name="Johnson J."/>
            <person name="Barry K.W."/>
            <person name="Grigoriev I.V."/>
            <person name="Nagy L."/>
            <person name="Hibbett D."/>
            <person name="Henrissat B."/>
            <person name="Matheny P.B."/>
            <person name="Labbe J."/>
            <person name="Martin F."/>
        </authorList>
    </citation>
    <scope>NUCLEOTIDE SEQUENCE</scope>
    <source>
        <strain evidence="1">FP105234-sp</strain>
    </source>
</reference>
<name>A0ACB8S3J9_9AGAM</name>
<dbReference type="EMBL" id="MU275859">
    <property type="protein sequence ID" value="KAI0050646.1"/>
    <property type="molecule type" value="Genomic_DNA"/>
</dbReference>